<dbReference type="InterPro" id="IPR005561">
    <property type="entry name" value="ANTAR"/>
</dbReference>
<feature type="region of interest" description="Disordered" evidence="5">
    <location>
        <begin position="219"/>
        <end position="253"/>
    </location>
</feature>
<keyword evidence="3" id="KW-0805">Transcription regulation</keyword>
<keyword evidence="1" id="KW-0808">Transferase</keyword>
<evidence type="ECO:0000313" key="7">
    <source>
        <dbReference type="EMBL" id="GGL79866.1"/>
    </source>
</evidence>
<dbReference type="EMBL" id="BMMZ01000014">
    <property type="protein sequence ID" value="GGL79866.1"/>
    <property type="molecule type" value="Genomic_DNA"/>
</dbReference>
<accession>A0A917SHY5</accession>
<dbReference type="Pfam" id="PF13185">
    <property type="entry name" value="GAF_2"/>
    <property type="match status" value="1"/>
</dbReference>
<evidence type="ECO:0000313" key="8">
    <source>
        <dbReference type="Proteomes" id="UP000613840"/>
    </source>
</evidence>
<dbReference type="SUPFAM" id="SSF52172">
    <property type="entry name" value="CheY-like"/>
    <property type="match status" value="1"/>
</dbReference>
<dbReference type="SMART" id="SM01012">
    <property type="entry name" value="ANTAR"/>
    <property type="match status" value="1"/>
</dbReference>
<evidence type="ECO:0000256" key="5">
    <source>
        <dbReference type="SAM" id="MobiDB-lite"/>
    </source>
</evidence>
<dbReference type="GO" id="GO:0016301">
    <property type="term" value="F:kinase activity"/>
    <property type="evidence" value="ECO:0007669"/>
    <property type="project" value="UniProtKB-KW"/>
</dbReference>
<dbReference type="InterPro" id="IPR029016">
    <property type="entry name" value="GAF-like_dom_sf"/>
</dbReference>
<dbReference type="SMART" id="SM00065">
    <property type="entry name" value="GAF"/>
    <property type="match status" value="1"/>
</dbReference>
<keyword evidence="8" id="KW-1185">Reference proteome</keyword>
<dbReference type="SUPFAM" id="SSF55781">
    <property type="entry name" value="GAF domain-like"/>
    <property type="match status" value="1"/>
</dbReference>
<reference evidence="7" key="2">
    <citation type="submission" date="2020-09" db="EMBL/GenBank/DDBJ databases">
        <authorList>
            <person name="Sun Q."/>
            <person name="Zhou Y."/>
        </authorList>
    </citation>
    <scope>NUCLEOTIDE SEQUENCE</scope>
    <source>
        <strain evidence="7">CGMCC 4.7306</strain>
    </source>
</reference>
<dbReference type="Gene3D" id="1.10.10.10">
    <property type="entry name" value="Winged helix-like DNA-binding domain superfamily/Winged helix DNA-binding domain"/>
    <property type="match status" value="1"/>
</dbReference>
<dbReference type="Pfam" id="PF03861">
    <property type="entry name" value="ANTAR"/>
    <property type="match status" value="1"/>
</dbReference>
<protein>
    <recommendedName>
        <fullName evidence="6">ANTAR domain-containing protein</fullName>
    </recommendedName>
</protein>
<dbReference type="InterPro" id="IPR003018">
    <property type="entry name" value="GAF"/>
</dbReference>
<evidence type="ECO:0000256" key="2">
    <source>
        <dbReference type="ARBA" id="ARBA00022777"/>
    </source>
</evidence>
<name>A0A917SHY5_9ACTN</name>
<keyword evidence="2" id="KW-0418">Kinase</keyword>
<dbReference type="GO" id="GO:0003723">
    <property type="term" value="F:RNA binding"/>
    <property type="evidence" value="ECO:0007669"/>
    <property type="project" value="InterPro"/>
</dbReference>
<reference evidence="7" key="1">
    <citation type="journal article" date="2014" name="Int. J. Syst. Evol. Microbiol.">
        <title>Complete genome sequence of Corynebacterium casei LMG S-19264T (=DSM 44701T), isolated from a smear-ripened cheese.</title>
        <authorList>
            <consortium name="US DOE Joint Genome Institute (JGI-PGF)"/>
            <person name="Walter F."/>
            <person name="Albersmeier A."/>
            <person name="Kalinowski J."/>
            <person name="Ruckert C."/>
        </authorList>
    </citation>
    <scope>NUCLEOTIDE SEQUENCE</scope>
    <source>
        <strain evidence="7">CGMCC 4.7306</strain>
    </source>
</reference>
<dbReference type="Gene3D" id="3.30.450.40">
    <property type="match status" value="1"/>
</dbReference>
<organism evidence="7 8">
    <name type="scientific">Microlunatus endophyticus</name>
    <dbReference type="NCBI Taxonomy" id="1716077"/>
    <lineage>
        <taxon>Bacteria</taxon>
        <taxon>Bacillati</taxon>
        <taxon>Actinomycetota</taxon>
        <taxon>Actinomycetes</taxon>
        <taxon>Propionibacteriales</taxon>
        <taxon>Propionibacteriaceae</taxon>
        <taxon>Microlunatus</taxon>
    </lineage>
</organism>
<comment type="caution">
    <text evidence="7">The sequence shown here is derived from an EMBL/GenBank/DDBJ whole genome shotgun (WGS) entry which is preliminary data.</text>
</comment>
<dbReference type="AlphaFoldDB" id="A0A917SHY5"/>
<dbReference type="PROSITE" id="PS50921">
    <property type="entry name" value="ANTAR"/>
    <property type="match status" value="1"/>
</dbReference>
<gene>
    <name evidence="7" type="ORF">GCM10011575_42690</name>
</gene>
<dbReference type="InterPro" id="IPR036388">
    <property type="entry name" value="WH-like_DNA-bd_sf"/>
</dbReference>
<sequence length="253" mass="27250">MKYAEDFAQLAAELQGEHREQPTLDRIVERAVQAVDPCDHCAITLRDSNGRLTTPSATDSVAAQAAELENELGEGPCLDAIWDLGTITVNDLGTELRWPTWGRAAADLGIKSMLAVRLEVAGQPIVASLNLFADRPTGFDSTDLGIASVFARHASQALAAVRVEEGLRAAARSRQTIGVAEGMLMQRFGLTLDQSFELLRRYSQTRNIKLRELAEHLVESGGIPDPGPGDPAADLEQALGLSPVSPDEPDDNR</sequence>
<feature type="domain" description="ANTAR" evidence="6">
    <location>
        <begin position="157"/>
        <end position="218"/>
    </location>
</feature>
<dbReference type="PIRSF" id="PIRSF036625">
    <property type="entry name" value="GAF_ANTAR"/>
    <property type="match status" value="1"/>
</dbReference>
<dbReference type="InterPro" id="IPR012074">
    <property type="entry name" value="GAF_ANTAR"/>
</dbReference>
<proteinExistence type="predicted"/>
<dbReference type="InterPro" id="IPR011006">
    <property type="entry name" value="CheY-like_superfamily"/>
</dbReference>
<evidence type="ECO:0000256" key="3">
    <source>
        <dbReference type="ARBA" id="ARBA00023015"/>
    </source>
</evidence>
<dbReference type="RefSeq" id="WP_188897630.1">
    <property type="nucleotide sequence ID" value="NZ_BMMZ01000014.1"/>
</dbReference>
<evidence type="ECO:0000256" key="1">
    <source>
        <dbReference type="ARBA" id="ARBA00022679"/>
    </source>
</evidence>
<evidence type="ECO:0000256" key="4">
    <source>
        <dbReference type="ARBA" id="ARBA00023163"/>
    </source>
</evidence>
<evidence type="ECO:0000259" key="6">
    <source>
        <dbReference type="PROSITE" id="PS50921"/>
    </source>
</evidence>
<keyword evidence="4" id="KW-0804">Transcription</keyword>
<dbReference type="Proteomes" id="UP000613840">
    <property type="component" value="Unassembled WGS sequence"/>
</dbReference>